<organism evidence="11 12">
    <name type="scientific">Alternaria panax</name>
    <dbReference type="NCBI Taxonomy" id="48097"/>
    <lineage>
        <taxon>Eukaryota</taxon>
        <taxon>Fungi</taxon>
        <taxon>Dikarya</taxon>
        <taxon>Ascomycota</taxon>
        <taxon>Pezizomycotina</taxon>
        <taxon>Dothideomycetes</taxon>
        <taxon>Pleosporomycetidae</taxon>
        <taxon>Pleosporales</taxon>
        <taxon>Pleosporineae</taxon>
        <taxon>Pleosporaceae</taxon>
        <taxon>Alternaria</taxon>
        <taxon>Alternaria sect. Panax</taxon>
    </lineage>
</organism>
<dbReference type="GO" id="GO:0030170">
    <property type="term" value="F:pyridoxal phosphate binding"/>
    <property type="evidence" value="ECO:0007669"/>
    <property type="project" value="InterPro"/>
</dbReference>
<dbReference type="GO" id="GO:0042802">
    <property type="term" value="F:identical protein binding"/>
    <property type="evidence" value="ECO:0007669"/>
    <property type="project" value="TreeGrafter"/>
</dbReference>
<dbReference type="GO" id="GO:0006526">
    <property type="term" value="P:L-arginine biosynthetic process"/>
    <property type="evidence" value="ECO:0007669"/>
    <property type="project" value="UniProtKB-ARBA"/>
</dbReference>
<dbReference type="EC" id="2.6.1.11" evidence="5"/>
<keyword evidence="12" id="KW-1185">Reference proteome</keyword>
<dbReference type="InterPro" id="IPR004636">
    <property type="entry name" value="AcOrn/SuccOrn_fam"/>
</dbReference>
<dbReference type="Proteomes" id="UP001199106">
    <property type="component" value="Unassembled WGS sequence"/>
</dbReference>
<comment type="subcellular location">
    <subcellularLocation>
        <location evidence="2">Mitochondrion</location>
    </subcellularLocation>
</comment>
<evidence type="ECO:0000256" key="7">
    <source>
        <dbReference type="ARBA" id="ARBA00022605"/>
    </source>
</evidence>
<dbReference type="Gene3D" id="3.90.1150.10">
    <property type="entry name" value="Aspartate Aminotransferase, domain 1"/>
    <property type="match status" value="1"/>
</dbReference>
<dbReference type="Pfam" id="PF00202">
    <property type="entry name" value="Aminotran_3"/>
    <property type="match status" value="1"/>
</dbReference>
<protein>
    <recommendedName>
        <fullName evidence="5">acetylornithine transaminase</fullName>
        <ecNumber evidence="5">2.6.1.11</ecNumber>
    </recommendedName>
</protein>
<comment type="cofactor">
    <cofactor evidence="1">
        <name>pyridoxal 5'-phosphate</name>
        <dbReference type="ChEBI" id="CHEBI:597326"/>
    </cofactor>
</comment>
<dbReference type="GO" id="GO:0005759">
    <property type="term" value="C:mitochondrial matrix"/>
    <property type="evidence" value="ECO:0007669"/>
    <property type="project" value="TreeGrafter"/>
</dbReference>
<dbReference type="InterPro" id="IPR015422">
    <property type="entry name" value="PyrdxlP-dep_Trfase_small"/>
</dbReference>
<evidence type="ECO:0000256" key="10">
    <source>
        <dbReference type="RuleBase" id="RU003560"/>
    </source>
</evidence>
<dbReference type="NCBIfam" id="NF002325">
    <property type="entry name" value="PRK01278.1"/>
    <property type="match status" value="1"/>
</dbReference>
<dbReference type="AlphaFoldDB" id="A0AAD4F8L6"/>
<dbReference type="CDD" id="cd00610">
    <property type="entry name" value="OAT_like"/>
    <property type="match status" value="1"/>
</dbReference>
<evidence type="ECO:0000256" key="6">
    <source>
        <dbReference type="ARBA" id="ARBA00022576"/>
    </source>
</evidence>
<dbReference type="InterPro" id="IPR005814">
    <property type="entry name" value="Aminotrans_3"/>
</dbReference>
<dbReference type="PANTHER" id="PTHR11986">
    <property type="entry name" value="AMINOTRANSFERASE CLASS III"/>
    <property type="match status" value="1"/>
</dbReference>
<dbReference type="NCBIfam" id="TIGR00707">
    <property type="entry name" value="argD"/>
    <property type="match status" value="1"/>
</dbReference>
<keyword evidence="7" id="KW-0028">Amino-acid biosynthesis</keyword>
<dbReference type="InterPro" id="IPR049704">
    <property type="entry name" value="Aminotrans_3_PPA_site"/>
</dbReference>
<dbReference type="HAMAP" id="MF_01107">
    <property type="entry name" value="ArgD_aminotrans_3"/>
    <property type="match status" value="1"/>
</dbReference>
<evidence type="ECO:0000313" key="11">
    <source>
        <dbReference type="EMBL" id="KAG9185192.1"/>
    </source>
</evidence>
<comment type="pathway">
    <text evidence="3">Amino-acid biosynthesis; L-arginine biosynthesis; N(2)-acetyl-L-ornithine from L-glutamate: step 4/4.</text>
</comment>
<sequence>MASRMASKRMCAVLRTSRVNYTPARFASAASAVRGSSLPQDVKDAIARDSTLATPDPPSSSKTAGLVNQQLPYMVPTYVRPPPMFEKGEGCYMWDIENRKYLDFTAGIAVNALGHCDAGVAQAKQLMHTSNLYHNPHTGLLSKQLIQLTHATGGFASATRTFICNSGSEANEAAIKFARKVGKSMSPDKDKHEFVSFHNSFHGRTMGSLSATPNPKYQTPFSPMVPGFKYGTFNDVNAVNELVTDTTCGVIVEPIQGEGGVNVATPEFLLALRKRCTEVGAVLIFDEIQCGLGRTGTFWAHAGYPKECHPDIVTTAKALGNGFPIGATIVNDFVCEHIKTGDHGTTFGGNPLGSRVASYILSRLSSPDILDSIPAKEQAFRKHFDALRKRFSSQIKEFRGKGLILGLQLDVDPTPIVTAARERGLLIITCGTNTLRFVPPLVITEAEIEEGMQILGQAMESVWIKHDDVEGTDGQQEMR</sequence>
<accession>A0AAD4F8L6</accession>
<reference evidence="11" key="1">
    <citation type="submission" date="2021-07" db="EMBL/GenBank/DDBJ databases">
        <title>Genome Resource of American Ginseng Black Spot Pathogen Alternaria panax.</title>
        <authorList>
            <person name="Qiu C."/>
            <person name="Wang W."/>
            <person name="Liu Z."/>
        </authorList>
    </citation>
    <scope>NUCLEOTIDE SEQUENCE</scope>
    <source>
        <strain evidence="11">BNCC115425</strain>
    </source>
</reference>
<gene>
    <name evidence="11" type="ORF">G6011_07736</name>
</gene>
<keyword evidence="6 11" id="KW-0032">Aminotransferase</keyword>
<dbReference type="SUPFAM" id="SSF53383">
    <property type="entry name" value="PLP-dependent transferases"/>
    <property type="match status" value="1"/>
</dbReference>
<name>A0AAD4F8L6_9PLEO</name>
<evidence type="ECO:0000256" key="5">
    <source>
        <dbReference type="ARBA" id="ARBA00012919"/>
    </source>
</evidence>
<comment type="similarity">
    <text evidence="4 10">Belongs to the class-III pyridoxal-phosphate-dependent aminotransferase family.</text>
</comment>
<dbReference type="FunFam" id="3.40.640.10:FF:000004">
    <property type="entry name" value="Acetylornithine aminotransferase"/>
    <property type="match status" value="1"/>
</dbReference>
<comment type="caution">
    <text evidence="11">The sequence shown here is derived from an EMBL/GenBank/DDBJ whole genome shotgun (WGS) entry which is preliminary data.</text>
</comment>
<dbReference type="PROSITE" id="PS00600">
    <property type="entry name" value="AA_TRANSFER_CLASS_3"/>
    <property type="match status" value="1"/>
</dbReference>
<evidence type="ECO:0000256" key="1">
    <source>
        <dbReference type="ARBA" id="ARBA00001933"/>
    </source>
</evidence>
<dbReference type="InterPro" id="IPR015424">
    <property type="entry name" value="PyrdxlP-dep_Trfase"/>
</dbReference>
<dbReference type="EMBL" id="JAANER010000011">
    <property type="protein sequence ID" value="KAG9185192.1"/>
    <property type="molecule type" value="Genomic_DNA"/>
</dbReference>
<dbReference type="GO" id="GO:0003992">
    <property type="term" value="F:N2-acetyl-L-ornithine:2-oxoglutarate 5-aminotransferase activity"/>
    <property type="evidence" value="ECO:0007669"/>
    <property type="project" value="UniProtKB-EC"/>
</dbReference>
<evidence type="ECO:0000313" key="12">
    <source>
        <dbReference type="Proteomes" id="UP001199106"/>
    </source>
</evidence>
<dbReference type="Gene3D" id="3.40.640.10">
    <property type="entry name" value="Type I PLP-dependent aspartate aminotransferase-like (Major domain)"/>
    <property type="match status" value="1"/>
</dbReference>
<evidence type="ECO:0000256" key="9">
    <source>
        <dbReference type="ARBA" id="ARBA00022898"/>
    </source>
</evidence>
<evidence type="ECO:0000256" key="2">
    <source>
        <dbReference type="ARBA" id="ARBA00004173"/>
    </source>
</evidence>
<dbReference type="InterPro" id="IPR050103">
    <property type="entry name" value="Class-III_PLP-dep_AT"/>
</dbReference>
<proteinExistence type="inferred from homology"/>
<evidence type="ECO:0000256" key="3">
    <source>
        <dbReference type="ARBA" id="ARBA00005024"/>
    </source>
</evidence>
<evidence type="ECO:0000256" key="4">
    <source>
        <dbReference type="ARBA" id="ARBA00008954"/>
    </source>
</evidence>
<keyword evidence="9 10" id="KW-0663">Pyridoxal phosphate</keyword>
<evidence type="ECO:0000256" key="8">
    <source>
        <dbReference type="ARBA" id="ARBA00022679"/>
    </source>
</evidence>
<dbReference type="InterPro" id="IPR015421">
    <property type="entry name" value="PyrdxlP-dep_Trfase_major"/>
</dbReference>
<dbReference type="PANTHER" id="PTHR11986:SF79">
    <property type="entry name" value="ACETYLORNITHINE AMINOTRANSFERASE, MITOCHONDRIAL"/>
    <property type="match status" value="1"/>
</dbReference>
<keyword evidence="8 11" id="KW-0808">Transferase</keyword>